<evidence type="ECO:0000256" key="2">
    <source>
        <dbReference type="ARBA" id="ARBA00023043"/>
    </source>
</evidence>
<evidence type="ECO:0000256" key="3">
    <source>
        <dbReference type="PROSITE-ProRule" id="PRU00023"/>
    </source>
</evidence>
<dbReference type="Pfam" id="PF06985">
    <property type="entry name" value="HET"/>
    <property type="match status" value="1"/>
</dbReference>
<feature type="repeat" description="ANK" evidence="3">
    <location>
        <begin position="544"/>
        <end position="576"/>
    </location>
</feature>
<dbReference type="RefSeq" id="XP_056577528.1">
    <property type="nucleotide sequence ID" value="XM_056721278.1"/>
</dbReference>
<dbReference type="OrthoDB" id="20872at2759"/>
<dbReference type="Pfam" id="PF00023">
    <property type="entry name" value="Ank"/>
    <property type="match status" value="2"/>
</dbReference>
<feature type="repeat" description="ANK" evidence="3">
    <location>
        <begin position="906"/>
        <end position="938"/>
    </location>
</feature>
<dbReference type="InterPro" id="IPR036770">
    <property type="entry name" value="Ankyrin_rpt-contain_sf"/>
</dbReference>
<feature type="repeat" description="ANK" evidence="3">
    <location>
        <begin position="1005"/>
        <end position="1037"/>
    </location>
</feature>
<dbReference type="Gene3D" id="1.25.40.20">
    <property type="entry name" value="Ankyrin repeat-containing domain"/>
    <property type="match status" value="7"/>
</dbReference>
<evidence type="ECO:0000313" key="6">
    <source>
        <dbReference type="Proteomes" id="UP001147752"/>
    </source>
</evidence>
<feature type="repeat" description="ANK" evidence="3">
    <location>
        <begin position="873"/>
        <end position="905"/>
    </location>
</feature>
<dbReference type="InterPro" id="IPR002110">
    <property type="entry name" value="Ankyrin_rpt"/>
</dbReference>
<dbReference type="PROSITE" id="PS50088">
    <property type="entry name" value="ANK_REPEAT"/>
    <property type="match status" value="13"/>
</dbReference>
<dbReference type="Pfam" id="PF12796">
    <property type="entry name" value="Ank_2"/>
    <property type="match status" value="6"/>
</dbReference>
<feature type="repeat" description="ANK" evidence="3">
    <location>
        <begin position="708"/>
        <end position="740"/>
    </location>
</feature>
<evidence type="ECO:0000256" key="1">
    <source>
        <dbReference type="ARBA" id="ARBA00022737"/>
    </source>
</evidence>
<feature type="repeat" description="ANK" evidence="3">
    <location>
        <begin position="811"/>
        <end position="843"/>
    </location>
</feature>
<dbReference type="PROSITE" id="PS50297">
    <property type="entry name" value="ANK_REP_REGION"/>
    <property type="match status" value="12"/>
</dbReference>
<reference evidence="5" key="1">
    <citation type="submission" date="2022-12" db="EMBL/GenBank/DDBJ databases">
        <authorList>
            <person name="Petersen C."/>
        </authorList>
    </citation>
    <scope>NUCLEOTIDE SEQUENCE</scope>
    <source>
        <strain evidence="5">IBT 3081</strain>
    </source>
</reference>
<organism evidence="5 6">
    <name type="scientific">Penicillium concentricum</name>
    <dbReference type="NCBI Taxonomy" id="293559"/>
    <lineage>
        <taxon>Eukaryota</taxon>
        <taxon>Fungi</taxon>
        <taxon>Dikarya</taxon>
        <taxon>Ascomycota</taxon>
        <taxon>Pezizomycotina</taxon>
        <taxon>Eurotiomycetes</taxon>
        <taxon>Eurotiomycetidae</taxon>
        <taxon>Eurotiales</taxon>
        <taxon>Aspergillaceae</taxon>
        <taxon>Penicillium</taxon>
    </lineage>
</organism>
<accession>A0A9W9S3T5</accession>
<comment type="caution">
    <text evidence="5">The sequence shown here is derived from an EMBL/GenBank/DDBJ whole genome shotgun (WGS) entry which is preliminary data.</text>
</comment>
<keyword evidence="6" id="KW-1185">Reference proteome</keyword>
<feature type="repeat" description="ANK" evidence="3">
    <location>
        <begin position="780"/>
        <end position="809"/>
    </location>
</feature>
<dbReference type="PRINTS" id="PR01415">
    <property type="entry name" value="ANKYRIN"/>
</dbReference>
<evidence type="ECO:0000313" key="5">
    <source>
        <dbReference type="EMBL" id="KAJ5371542.1"/>
    </source>
</evidence>
<dbReference type="AlphaFoldDB" id="A0A9W9S3T5"/>
<reference evidence="5" key="2">
    <citation type="journal article" date="2023" name="IMA Fungus">
        <title>Comparative genomic study of the Penicillium genus elucidates a diverse pangenome and 15 lateral gene transfer events.</title>
        <authorList>
            <person name="Petersen C."/>
            <person name="Sorensen T."/>
            <person name="Nielsen M.R."/>
            <person name="Sondergaard T.E."/>
            <person name="Sorensen J.L."/>
            <person name="Fitzpatrick D.A."/>
            <person name="Frisvad J.C."/>
            <person name="Nielsen K.L."/>
        </authorList>
    </citation>
    <scope>NUCLEOTIDE SEQUENCE</scope>
    <source>
        <strain evidence="5">IBT 3081</strain>
    </source>
</reference>
<feature type="repeat" description="ANK" evidence="3">
    <location>
        <begin position="1037"/>
        <end position="1069"/>
    </location>
</feature>
<feature type="repeat" description="ANK" evidence="3">
    <location>
        <begin position="674"/>
        <end position="706"/>
    </location>
</feature>
<dbReference type="GeneID" id="81460461"/>
<gene>
    <name evidence="5" type="ORF">N7517_003548</name>
</gene>
<feature type="repeat" description="ANK" evidence="3">
    <location>
        <begin position="642"/>
        <end position="662"/>
    </location>
</feature>
<feature type="repeat" description="ANK" evidence="3">
    <location>
        <begin position="976"/>
        <end position="1005"/>
    </location>
</feature>
<dbReference type="EMBL" id="JAPZBT010000002">
    <property type="protein sequence ID" value="KAJ5371542.1"/>
    <property type="molecule type" value="Genomic_DNA"/>
</dbReference>
<protein>
    <recommendedName>
        <fullName evidence="4">Heterokaryon incompatibility domain-containing protein</fullName>
    </recommendedName>
</protein>
<name>A0A9W9S3T5_9EURO</name>
<dbReference type="SUPFAM" id="SSF48403">
    <property type="entry name" value="Ankyrin repeat"/>
    <property type="match status" value="2"/>
</dbReference>
<proteinExistence type="predicted"/>
<dbReference type="Proteomes" id="UP001147752">
    <property type="component" value="Unassembled WGS sequence"/>
</dbReference>
<keyword evidence="2 3" id="KW-0040">ANK repeat</keyword>
<feature type="repeat" description="ANK" evidence="3">
    <location>
        <begin position="577"/>
        <end position="609"/>
    </location>
</feature>
<feature type="domain" description="Heterokaryon incompatibility" evidence="4">
    <location>
        <begin position="127"/>
        <end position="201"/>
    </location>
</feature>
<evidence type="ECO:0000259" key="4">
    <source>
        <dbReference type="Pfam" id="PF06985"/>
    </source>
</evidence>
<dbReference type="PANTHER" id="PTHR24198:SF165">
    <property type="entry name" value="ANKYRIN REPEAT-CONTAINING PROTEIN-RELATED"/>
    <property type="match status" value="1"/>
</dbReference>
<dbReference type="SMART" id="SM00248">
    <property type="entry name" value="ANK"/>
    <property type="match status" value="16"/>
</dbReference>
<dbReference type="PANTHER" id="PTHR24198">
    <property type="entry name" value="ANKYRIN REPEAT AND PROTEIN KINASE DOMAIN-CONTAINING PROTEIN"/>
    <property type="match status" value="1"/>
</dbReference>
<sequence>MIPNNYPLLEAFQKATELKLCPNRIWAVAGENLPNLLPDLDLIPGTRDKVDGHWNYPEHDGCTPDFCEHSQRDFTAVQQRHECKKKTRCMQLRFKFPRDKLEEAARNGKPTVWNLAGPSILEPPQPYMAISHVWSDGTGTGAWKDGEVNECLYEFFKDIAKQFQCEGIWWDTICIPRPKAARNKAIQKIQSSYEDARITLVHDCFLRNWTWDPKTACFAILMSPWFSRGWTALELKKSRKVKVIFKGPCGPVIKDLDEEILAKNDETDIPRKEASQIIRNLRKDITTLNDLLIALGSRYTSWPKDIATISALLVGIAREDLQQETYVSILKKFRRIAPGHLFHNSVTMSKGLDWSPTNIFNMPLDSSDPSLNTLTISTNGDIHGEWRVIPIEAELKDKCWWKNTHPLMIQKLQDALRRPQQHRLLAECRPGECRPGQETKPVERALVVRRVEGSLYKYIGAVEFHQELREKDGENCAHAKAEVIIAGMTGDRRLPSSNIERDDRSNNTVVAESPLHCAIWRGHYNTFKNLIHGDKDILDAADQFGRRPLHLAAERGHLEMVQDLIYHKAALNVQCHHGQTALHRAAWAGSFVVMKELLENEIDSLKKDKNRNTALHIAAKMGFASAAKSLLKSTDVNVKGCNDLTPLHLAAMSGHRAVAEVLKGADVEAKDNKIGWTPLHCAADNGDPELVEHLIKCGAAVNTHDDQVGWTPLHIAAITGHKAVVDLLLDKGAYSTAKDKYDWTPLQFAEMNGHAEVVELLHSEDSMGADTISAHEGFWTPLHCKAINNEHGMVKLLVDNGADVYCTNKDESWTPLQFAAENELRTAIRRLLEKGANFMANNSQPPLHGGARRGYDLRTAMQPLLNKEAKDWKKCTPLHWAAKYGREAVTRQLLEEGAEKEAQDSDGWRPLHWAVECGQDGVVRELLAAGADKEAQTRYESWSPLHRAVERGHKVIVWELLAAGADTEAMDGYCWTPLATAARHGHKAMVRELLAAGADKEARVHGMTPLHWAAEHGHKAVVRSLLAVGADKEARACDKTPLHWAAEHGHEATVRELLAAGADKEAKTSNGILPLYLATERGHEAVAHLLNASA</sequence>
<keyword evidence="1" id="KW-0677">Repeat</keyword>
<dbReference type="InterPro" id="IPR010730">
    <property type="entry name" value="HET"/>
</dbReference>
<feature type="repeat" description="ANK" evidence="3">
    <location>
        <begin position="940"/>
        <end position="972"/>
    </location>
</feature>